<dbReference type="AlphaFoldDB" id="A0A1E7XY93"/>
<evidence type="ECO:0000259" key="1">
    <source>
        <dbReference type="Pfam" id="PF13173"/>
    </source>
</evidence>
<dbReference type="Pfam" id="PF13635">
    <property type="entry name" value="DUF4143"/>
    <property type="match status" value="1"/>
</dbReference>
<feature type="domain" description="DUF4143" evidence="2">
    <location>
        <begin position="198"/>
        <end position="337"/>
    </location>
</feature>
<dbReference type="EMBL" id="MAXD01000010">
    <property type="protein sequence ID" value="OFA33817.1"/>
    <property type="molecule type" value="Genomic_DNA"/>
</dbReference>
<name>A0A1E7XY93_BIFAD</name>
<feature type="domain" description="AAA" evidence="1">
    <location>
        <begin position="21"/>
        <end position="150"/>
    </location>
</feature>
<dbReference type="PANTHER" id="PTHR33295">
    <property type="entry name" value="ATPASE"/>
    <property type="match status" value="1"/>
</dbReference>
<dbReference type="RefSeq" id="WP_070122889.1">
    <property type="nucleotide sequence ID" value="NZ_JAASHG010000005.1"/>
</dbReference>
<accession>A0A1E7XY93</accession>
<comment type="caution">
    <text evidence="3">The sequence shown here is derived from an EMBL/GenBank/DDBJ whole genome shotgun (WGS) entry which is preliminary data.</text>
</comment>
<sequence length="404" mass="45639">MKLKPRPQYLSKLVAAQDNSLIKVITGMRRCGKSSLLTLFRQHLLQQGIAEDHIIMMNLESFQYSSFTFEDLHNAIADRMQQDDHYYLLLDEVQLVDKWERAVNALHTDADVDITITGSNAYLLSSQLATLLSGRYMEINVFPLSFAEFMAYADLTDENAAFERYTRYGGLPPVVNQGTDQNLAYTVLSGIYDTILVRDISQFLQVRNPLVFNDVARYLADTAGSPVSTSKIENRLRSAHRPASNETIERYISGLLNAFLFYNAQRINVKGGAYLQGLAKYYPADLGIRNMLLGYSIEDFGFLLKNAVHNELKIRGYQIRVGKIGKAEIDFVATRKHADLTEEKLYIQVSASILDEHTRERELSPLLNARDLSAKRMVLTLDRFGLGKSDGVTVANAIDWMLGK</sequence>
<evidence type="ECO:0000313" key="4">
    <source>
        <dbReference type="Proteomes" id="UP000175684"/>
    </source>
</evidence>
<evidence type="ECO:0000313" key="3">
    <source>
        <dbReference type="EMBL" id="OFA33817.1"/>
    </source>
</evidence>
<proteinExistence type="predicted"/>
<reference evidence="3 4" key="1">
    <citation type="submission" date="2016-07" db="EMBL/GenBank/DDBJ databases">
        <title>Draft Genome Sequence of Bifidobacterium adolescentis strain Km 4.</title>
        <authorList>
            <person name="Danilenko V.N."/>
        </authorList>
    </citation>
    <scope>NUCLEOTIDE SEQUENCE [LARGE SCALE GENOMIC DNA]</scope>
    <source>
        <strain evidence="3 4">Km 4</strain>
    </source>
</reference>
<protein>
    <submittedName>
        <fullName evidence="3">ATPase</fullName>
    </submittedName>
</protein>
<dbReference type="Gene3D" id="3.40.50.300">
    <property type="entry name" value="P-loop containing nucleotide triphosphate hydrolases"/>
    <property type="match status" value="1"/>
</dbReference>
<dbReference type="Proteomes" id="UP000175684">
    <property type="component" value="Unassembled WGS sequence"/>
</dbReference>
<dbReference type="Pfam" id="PF13173">
    <property type="entry name" value="AAA_14"/>
    <property type="match status" value="1"/>
</dbReference>
<organism evidence="3 4">
    <name type="scientific">Bifidobacterium adolescentis</name>
    <dbReference type="NCBI Taxonomy" id="1680"/>
    <lineage>
        <taxon>Bacteria</taxon>
        <taxon>Bacillati</taxon>
        <taxon>Actinomycetota</taxon>
        <taxon>Actinomycetes</taxon>
        <taxon>Bifidobacteriales</taxon>
        <taxon>Bifidobacteriaceae</taxon>
        <taxon>Bifidobacterium</taxon>
    </lineage>
</organism>
<dbReference type="InterPro" id="IPR025420">
    <property type="entry name" value="DUF4143"/>
</dbReference>
<dbReference type="SUPFAM" id="SSF52540">
    <property type="entry name" value="P-loop containing nucleoside triphosphate hydrolases"/>
    <property type="match status" value="1"/>
</dbReference>
<dbReference type="InterPro" id="IPR041682">
    <property type="entry name" value="AAA_14"/>
</dbReference>
<dbReference type="PANTHER" id="PTHR33295:SF20">
    <property type="entry name" value="ATPASE"/>
    <property type="match status" value="1"/>
</dbReference>
<evidence type="ECO:0000259" key="2">
    <source>
        <dbReference type="Pfam" id="PF13635"/>
    </source>
</evidence>
<dbReference type="InterPro" id="IPR027417">
    <property type="entry name" value="P-loop_NTPase"/>
</dbReference>
<dbReference type="OrthoDB" id="9801684at2"/>
<gene>
    <name evidence="3" type="ORF">BBK15_08735</name>
</gene>